<keyword evidence="2" id="KW-1185">Reference proteome</keyword>
<organism evidence="1 2">
    <name type="scientific">Pyrus ussuriensis x Pyrus communis</name>
    <dbReference type="NCBI Taxonomy" id="2448454"/>
    <lineage>
        <taxon>Eukaryota</taxon>
        <taxon>Viridiplantae</taxon>
        <taxon>Streptophyta</taxon>
        <taxon>Embryophyta</taxon>
        <taxon>Tracheophyta</taxon>
        <taxon>Spermatophyta</taxon>
        <taxon>Magnoliopsida</taxon>
        <taxon>eudicotyledons</taxon>
        <taxon>Gunneridae</taxon>
        <taxon>Pentapetalae</taxon>
        <taxon>rosids</taxon>
        <taxon>fabids</taxon>
        <taxon>Rosales</taxon>
        <taxon>Rosaceae</taxon>
        <taxon>Amygdaloideae</taxon>
        <taxon>Maleae</taxon>
        <taxon>Pyrus</taxon>
    </lineage>
</organism>
<accession>A0A5N5HHR0</accession>
<reference evidence="1 2" key="1">
    <citation type="submission" date="2019-09" db="EMBL/GenBank/DDBJ databases">
        <authorList>
            <person name="Ou C."/>
        </authorList>
    </citation>
    <scope>NUCLEOTIDE SEQUENCE [LARGE SCALE GENOMIC DNA]</scope>
    <source>
        <strain evidence="1">S2</strain>
        <tissue evidence="1">Leaf</tissue>
    </source>
</reference>
<reference evidence="2" key="2">
    <citation type="submission" date="2019-10" db="EMBL/GenBank/DDBJ databases">
        <title>A de novo genome assembly of a pear dwarfing rootstock.</title>
        <authorList>
            <person name="Wang F."/>
            <person name="Wang J."/>
            <person name="Li S."/>
            <person name="Zhang Y."/>
            <person name="Fang M."/>
            <person name="Ma L."/>
            <person name="Zhao Y."/>
            <person name="Jiang S."/>
        </authorList>
    </citation>
    <scope>NUCLEOTIDE SEQUENCE [LARGE SCALE GENOMIC DNA]</scope>
</reference>
<dbReference type="AlphaFoldDB" id="A0A5N5HHR0"/>
<proteinExistence type="predicted"/>
<evidence type="ECO:0000313" key="1">
    <source>
        <dbReference type="EMBL" id="KAB2627526.1"/>
    </source>
</evidence>
<evidence type="ECO:0000313" key="2">
    <source>
        <dbReference type="Proteomes" id="UP000327157"/>
    </source>
</evidence>
<dbReference type="Proteomes" id="UP000327157">
    <property type="component" value="Chromosome 2"/>
</dbReference>
<comment type="caution">
    <text evidence="1">The sequence shown here is derived from an EMBL/GenBank/DDBJ whole genome shotgun (WGS) entry which is preliminary data.</text>
</comment>
<name>A0A5N5HHR0_9ROSA</name>
<protein>
    <submittedName>
        <fullName evidence="1">Uncharacterized protein</fullName>
    </submittedName>
</protein>
<gene>
    <name evidence="1" type="ORF">D8674_021144</name>
</gene>
<sequence length="89" mass="9852">MKSARAGFVVGEISPTEEAKMRICAFTSRAPWQAATGWIQLCAQNHVSLRPPLTEPLSHLSFSLSSNPITDWGFRHTAISSISWSSLFF</sequence>
<reference evidence="1 2" key="3">
    <citation type="submission" date="2019-11" db="EMBL/GenBank/DDBJ databases">
        <title>A de novo genome assembly of a pear dwarfing rootstock.</title>
        <authorList>
            <person name="Wang F."/>
            <person name="Wang J."/>
            <person name="Li S."/>
            <person name="Zhang Y."/>
            <person name="Fang M."/>
            <person name="Ma L."/>
            <person name="Zhao Y."/>
            <person name="Jiang S."/>
        </authorList>
    </citation>
    <scope>NUCLEOTIDE SEQUENCE [LARGE SCALE GENOMIC DNA]</scope>
    <source>
        <strain evidence="1">S2</strain>
        <tissue evidence="1">Leaf</tissue>
    </source>
</reference>
<dbReference type="EMBL" id="SMOL01000157">
    <property type="protein sequence ID" value="KAB2627526.1"/>
    <property type="molecule type" value="Genomic_DNA"/>
</dbReference>